<feature type="domain" description="Kinesin-like protein KIF2A-like N-terminal" evidence="4">
    <location>
        <begin position="255"/>
        <end position="285"/>
    </location>
</feature>
<organism evidence="5">
    <name type="scientific">Timema genevievae</name>
    <name type="common">Walking stick</name>
    <dbReference type="NCBI Taxonomy" id="629358"/>
    <lineage>
        <taxon>Eukaryota</taxon>
        <taxon>Metazoa</taxon>
        <taxon>Ecdysozoa</taxon>
        <taxon>Arthropoda</taxon>
        <taxon>Hexapoda</taxon>
        <taxon>Insecta</taxon>
        <taxon>Pterygota</taxon>
        <taxon>Neoptera</taxon>
        <taxon>Polyneoptera</taxon>
        <taxon>Phasmatodea</taxon>
        <taxon>Timematodea</taxon>
        <taxon>Timematoidea</taxon>
        <taxon>Timematidae</taxon>
        <taxon>Timema</taxon>
    </lineage>
</organism>
<name>A0A7R9K2P7_TIMGE</name>
<sequence>MSVLFESVSQRASCGIVFRPRSDEHASRNFWMMSHTTLLYPGLSLTPLKSSFEATATGDQSLYIASASTLLREHHRASACFSRAVFSFMFDWAGFENVQDFSIEEDETLIVEVEKLPSIFDIIFASLPEPTCEGQHMERDLGKIAILRCDIFLLSGSLRMTLTSKGDLSKIYKVVFLLEKLAWRTECTLLRGRGGTPPVSRLDLVILLSVAVRLLLDRSSLRAMAWFRRLCSCAVPGVKASPPVDVVGIKEDPSRVHTAVVSGINYETHSVTVEWFERGETKGKEEVSLITFVTLGQGGESITFVTLGQGGESITLVTLGQGCESITLVTLGQGGGESITFVTLGQGGESVTLVTSGQGGESYHFGNIGARRLNALHPTEIRTSISPSSAVELNTTSALANYATEAGTINILDLGLNPNLPVISGPV</sequence>
<evidence type="ECO:0000313" key="5">
    <source>
        <dbReference type="EMBL" id="CAD7601577.1"/>
    </source>
</evidence>
<reference evidence="5" key="1">
    <citation type="submission" date="2020-11" db="EMBL/GenBank/DDBJ databases">
        <authorList>
            <person name="Tran Van P."/>
        </authorList>
    </citation>
    <scope>NUCLEOTIDE SEQUENCE</scope>
</reference>
<dbReference type="Pfam" id="PF22923">
    <property type="entry name" value="KIF2A-like_1st"/>
    <property type="match status" value="1"/>
</dbReference>
<proteinExistence type="predicted"/>
<gene>
    <name evidence="5" type="ORF">TGEB3V08_LOCUS8009</name>
</gene>
<keyword evidence="2" id="KW-0493">Microtubule</keyword>
<keyword evidence="3" id="KW-0175">Coiled coil</keyword>
<accession>A0A7R9K2P7</accession>
<keyword evidence="1" id="KW-0963">Cytoplasm</keyword>
<evidence type="ECO:0000256" key="2">
    <source>
        <dbReference type="ARBA" id="ARBA00022701"/>
    </source>
</evidence>
<dbReference type="AlphaFoldDB" id="A0A7R9K2P7"/>
<dbReference type="GO" id="GO:0005874">
    <property type="term" value="C:microtubule"/>
    <property type="evidence" value="ECO:0007669"/>
    <property type="project" value="UniProtKB-KW"/>
</dbReference>
<dbReference type="InterPro" id="IPR054473">
    <property type="entry name" value="KIF2A-like_N"/>
</dbReference>
<evidence type="ECO:0000259" key="4">
    <source>
        <dbReference type="Pfam" id="PF22923"/>
    </source>
</evidence>
<evidence type="ECO:0000256" key="3">
    <source>
        <dbReference type="ARBA" id="ARBA00023054"/>
    </source>
</evidence>
<protein>
    <recommendedName>
        <fullName evidence="4">Kinesin-like protein KIF2A-like N-terminal domain-containing protein</fullName>
    </recommendedName>
</protein>
<dbReference type="EMBL" id="OE842847">
    <property type="protein sequence ID" value="CAD7601577.1"/>
    <property type="molecule type" value="Genomic_DNA"/>
</dbReference>
<evidence type="ECO:0000256" key="1">
    <source>
        <dbReference type="ARBA" id="ARBA00022490"/>
    </source>
</evidence>